<evidence type="ECO:0000256" key="3">
    <source>
        <dbReference type="ARBA" id="ARBA00022592"/>
    </source>
</evidence>
<gene>
    <name evidence="9" type="ORF">FC84_GL000326</name>
</gene>
<evidence type="ECO:0000313" key="10">
    <source>
        <dbReference type="Proteomes" id="UP000051813"/>
    </source>
</evidence>
<evidence type="ECO:0000256" key="7">
    <source>
        <dbReference type="ARBA" id="ARBA00023136"/>
    </source>
</evidence>
<feature type="domain" description="ABC transporter" evidence="8">
    <location>
        <begin position="22"/>
        <end position="261"/>
    </location>
</feature>
<dbReference type="GO" id="GO:0035435">
    <property type="term" value="P:phosphate ion transmembrane transport"/>
    <property type="evidence" value="ECO:0007669"/>
    <property type="project" value="InterPro"/>
</dbReference>
<dbReference type="PROSITE" id="PS00211">
    <property type="entry name" value="ABC_TRANSPORTER_1"/>
    <property type="match status" value="1"/>
</dbReference>
<protein>
    <submittedName>
        <fullName evidence="9">Phosphate ABC transporter ATPase</fullName>
    </submittedName>
</protein>
<dbReference type="PATRIC" id="fig|1423738.3.peg.333"/>
<dbReference type="Gene3D" id="3.40.50.300">
    <property type="entry name" value="P-loop containing nucleotide triphosphate hydrolases"/>
    <property type="match status" value="1"/>
</dbReference>
<dbReference type="InterPro" id="IPR005670">
    <property type="entry name" value="PstB-like"/>
</dbReference>
<proteinExistence type="predicted"/>
<dbReference type="GO" id="GO:0005315">
    <property type="term" value="F:phosphate transmembrane transporter activity"/>
    <property type="evidence" value="ECO:0007669"/>
    <property type="project" value="InterPro"/>
</dbReference>
<comment type="caution">
    <text evidence="9">The sequence shown here is derived from an EMBL/GenBank/DDBJ whole genome shotgun (WGS) entry which is preliminary data.</text>
</comment>
<dbReference type="EMBL" id="AYYK01000011">
    <property type="protein sequence ID" value="KRM78699.1"/>
    <property type="molecule type" value="Genomic_DNA"/>
</dbReference>
<keyword evidence="10" id="KW-1185">Reference proteome</keyword>
<dbReference type="GO" id="GO:0016020">
    <property type="term" value="C:membrane"/>
    <property type="evidence" value="ECO:0007669"/>
    <property type="project" value="InterPro"/>
</dbReference>
<dbReference type="InterPro" id="IPR003593">
    <property type="entry name" value="AAA+_ATPase"/>
</dbReference>
<dbReference type="SMART" id="SM00382">
    <property type="entry name" value="AAA"/>
    <property type="match status" value="1"/>
</dbReference>
<dbReference type="SUPFAM" id="SSF52540">
    <property type="entry name" value="P-loop containing nucleoside triphosphate hydrolases"/>
    <property type="match status" value="1"/>
</dbReference>
<reference evidence="9 10" key="1">
    <citation type="journal article" date="2015" name="Genome Announc.">
        <title>Expanding the biotechnology potential of lactobacilli through comparative genomics of 213 strains and associated genera.</title>
        <authorList>
            <person name="Sun Z."/>
            <person name="Harris H.M."/>
            <person name="McCann A."/>
            <person name="Guo C."/>
            <person name="Argimon S."/>
            <person name="Zhang W."/>
            <person name="Yang X."/>
            <person name="Jeffery I.B."/>
            <person name="Cooney J.C."/>
            <person name="Kagawa T.F."/>
            <person name="Liu W."/>
            <person name="Song Y."/>
            <person name="Salvetti E."/>
            <person name="Wrobel A."/>
            <person name="Rasinkangas P."/>
            <person name="Parkhill J."/>
            <person name="Rea M.C."/>
            <person name="O'Sullivan O."/>
            <person name="Ritari J."/>
            <person name="Douillard F.P."/>
            <person name="Paul Ross R."/>
            <person name="Yang R."/>
            <person name="Briner A.E."/>
            <person name="Felis G.E."/>
            <person name="de Vos W.M."/>
            <person name="Barrangou R."/>
            <person name="Klaenhammer T.R."/>
            <person name="Caufield P.W."/>
            <person name="Cui Y."/>
            <person name="Zhang H."/>
            <person name="O'Toole P.W."/>
        </authorList>
    </citation>
    <scope>NUCLEOTIDE SEQUENCE [LARGE SCALE GENOMIC DNA]</scope>
    <source>
        <strain evidence="9 10">DSM 20335</strain>
    </source>
</reference>
<evidence type="ECO:0000256" key="1">
    <source>
        <dbReference type="ARBA" id="ARBA00022448"/>
    </source>
</evidence>
<dbReference type="STRING" id="1423738.FC84_GL000326"/>
<evidence type="ECO:0000256" key="2">
    <source>
        <dbReference type="ARBA" id="ARBA00022475"/>
    </source>
</evidence>
<keyword evidence="3" id="KW-0592">Phosphate transport</keyword>
<dbReference type="Proteomes" id="UP000051813">
    <property type="component" value="Unassembled WGS sequence"/>
</dbReference>
<evidence type="ECO:0000313" key="9">
    <source>
        <dbReference type="EMBL" id="KRM78699.1"/>
    </source>
</evidence>
<evidence type="ECO:0000259" key="8">
    <source>
        <dbReference type="PROSITE" id="PS50893"/>
    </source>
</evidence>
<evidence type="ECO:0000256" key="4">
    <source>
        <dbReference type="ARBA" id="ARBA00022741"/>
    </source>
</evidence>
<dbReference type="InterPro" id="IPR003439">
    <property type="entry name" value="ABC_transporter-like_ATP-bd"/>
</dbReference>
<dbReference type="AlphaFoldDB" id="A0A0R2BR91"/>
<dbReference type="Pfam" id="PF00005">
    <property type="entry name" value="ABC_tran"/>
    <property type="match status" value="1"/>
</dbReference>
<dbReference type="InterPro" id="IPR027417">
    <property type="entry name" value="P-loop_NTPase"/>
</dbReference>
<evidence type="ECO:0000256" key="5">
    <source>
        <dbReference type="ARBA" id="ARBA00022840"/>
    </source>
</evidence>
<dbReference type="PANTHER" id="PTHR43423">
    <property type="entry name" value="ABC TRANSPORTER I FAMILY MEMBER 17"/>
    <property type="match status" value="1"/>
</dbReference>
<dbReference type="CDD" id="cd03260">
    <property type="entry name" value="ABC_PstB_phosphate_transporter"/>
    <property type="match status" value="1"/>
</dbReference>
<dbReference type="InterPro" id="IPR017871">
    <property type="entry name" value="ABC_transporter-like_CS"/>
</dbReference>
<keyword evidence="1" id="KW-0813">Transport</keyword>
<keyword evidence="4" id="KW-0547">Nucleotide-binding</keyword>
<dbReference type="OrthoDB" id="9802185at2"/>
<dbReference type="GO" id="GO:0016887">
    <property type="term" value="F:ATP hydrolysis activity"/>
    <property type="evidence" value="ECO:0007669"/>
    <property type="project" value="InterPro"/>
</dbReference>
<dbReference type="GO" id="GO:0005524">
    <property type="term" value="F:ATP binding"/>
    <property type="evidence" value="ECO:0007669"/>
    <property type="project" value="UniProtKB-KW"/>
</dbReference>
<evidence type="ECO:0000256" key="6">
    <source>
        <dbReference type="ARBA" id="ARBA00022967"/>
    </source>
</evidence>
<keyword evidence="6" id="KW-1278">Translocase</keyword>
<keyword evidence="7" id="KW-0472">Membrane</keyword>
<dbReference type="PROSITE" id="PS50893">
    <property type="entry name" value="ABC_TRANSPORTER_2"/>
    <property type="match status" value="1"/>
</dbReference>
<name>A0A0R2BR91_9LACO</name>
<keyword evidence="2" id="KW-1003">Cell membrane</keyword>
<organism evidence="9 10">
    <name type="scientific">Lapidilactobacillus dextrinicus DSM 20335</name>
    <dbReference type="NCBI Taxonomy" id="1423738"/>
    <lineage>
        <taxon>Bacteria</taxon>
        <taxon>Bacillati</taxon>
        <taxon>Bacillota</taxon>
        <taxon>Bacilli</taxon>
        <taxon>Lactobacillales</taxon>
        <taxon>Lactobacillaceae</taxon>
        <taxon>Lapidilactobacillus</taxon>
    </lineage>
</organism>
<dbReference type="PANTHER" id="PTHR43423:SF10">
    <property type="entry name" value="PHOSPHATE IMPORT ATP-BINDING PROTEIN PSTB 2"/>
    <property type="match status" value="1"/>
</dbReference>
<sequence length="266" mass="30001">MAAMKQADLAGYLNFPNQDIALRCTDVNVDYATERAIFDCNCVFPKNKITALIGPSGSGKSTLLRCLNRMNDGRAQVSGTIDYEGTNLNDQQINVYQLRQKIGMLFQQPNPFARSIYFNLAFGIREHQAISKSELEQRMREVLEMVDLWSEISGDLQRHANHLSGGQQQRLCLARTLMLQPDILLLDEPASALDPIATAKIEANLLALKKDITIIIVTHNLEQAARISDYTAFFYQGYLVEYDRTKHLFLKPHQKLTADYLAGNFG</sequence>
<accession>A0A0R2BR91</accession>
<keyword evidence="5" id="KW-0067">ATP-binding</keyword>